<evidence type="ECO:0000256" key="3">
    <source>
        <dbReference type="ARBA" id="ARBA00022906"/>
    </source>
</evidence>
<dbReference type="AlphaFoldDB" id="A0A4R9FMD5"/>
<dbReference type="InterPro" id="IPR058533">
    <property type="entry name" value="Cation_efflux_TM"/>
</dbReference>
<keyword evidence="3" id="KW-0862">Zinc</keyword>
<dbReference type="InterPro" id="IPR002524">
    <property type="entry name" value="Cation_efflux"/>
</dbReference>
<dbReference type="Proteomes" id="UP000297453">
    <property type="component" value="Unassembled WGS sequence"/>
</dbReference>
<dbReference type="InterPro" id="IPR050681">
    <property type="entry name" value="CDF/SLC30A"/>
</dbReference>
<feature type="transmembrane region" description="Helical" evidence="6">
    <location>
        <begin position="174"/>
        <end position="192"/>
    </location>
</feature>
<dbReference type="SUPFAM" id="SSF161111">
    <property type="entry name" value="Cation efflux protein transmembrane domain-like"/>
    <property type="match status" value="1"/>
</dbReference>
<organism evidence="8 9">
    <name type="scientific">Leptospira semungkisensis</name>
    <dbReference type="NCBI Taxonomy" id="2484985"/>
    <lineage>
        <taxon>Bacteria</taxon>
        <taxon>Pseudomonadati</taxon>
        <taxon>Spirochaetota</taxon>
        <taxon>Spirochaetia</taxon>
        <taxon>Leptospirales</taxon>
        <taxon>Leptospiraceae</taxon>
        <taxon>Leptospira</taxon>
    </lineage>
</organism>
<dbReference type="Pfam" id="PF01545">
    <property type="entry name" value="Cation_efflux"/>
    <property type="match status" value="1"/>
</dbReference>
<dbReference type="Gene3D" id="1.20.1510.10">
    <property type="entry name" value="Cation efflux protein transmembrane domain"/>
    <property type="match status" value="1"/>
</dbReference>
<dbReference type="InterPro" id="IPR027469">
    <property type="entry name" value="Cation_efflux_TMD_sf"/>
</dbReference>
<feature type="transmembrane region" description="Helical" evidence="6">
    <location>
        <begin position="93"/>
        <end position="118"/>
    </location>
</feature>
<evidence type="ECO:0000313" key="8">
    <source>
        <dbReference type="EMBL" id="TGJ99189.1"/>
    </source>
</evidence>
<keyword evidence="3" id="KW-0864">Zinc transport</keyword>
<accession>A0A4R9FMD5</accession>
<evidence type="ECO:0000256" key="4">
    <source>
        <dbReference type="ARBA" id="ARBA00022989"/>
    </source>
</evidence>
<dbReference type="GO" id="GO:0005385">
    <property type="term" value="F:zinc ion transmembrane transporter activity"/>
    <property type="evidence" value="ECO:0007669"/>
    <property type="project" value="TreeGrafter"/>
</dbReference>
<keyword evidence="2 6" id="KW-0812">Transmembrane</keyword>
<reference evidence="8" key="1">
    <citation type="journal article" date="2019" name="PLoS Negl. Trop. Dis.">
        <title>Revisiting the worldwide diversity of Leptospira species in the environment.</title>
        <authorList>
            <person name="Vincent A.T."/>
            <person name="Schiettekatte O."/>
            <person name="Bourhy P."/>
            <person name="Veyrier F.J."/>
            <person name="Picardeau M."/>
        </authorList>
    </citation>
    <scope>NUCLEOTIDE SEQUENCE [LARGE SCALE GENOMIC DNA]</scope>
    <source>
        <strain evidence="8">SSS9</strain>
    </source>
</reference>
<keyword evidence="3" id="KW-0813">Transport</keyword>
<feature type="transmembrane region" description="Helical" evidence="6">
    <location>
        <begin position="62"/>
        <end position="81"/>
    </location>
</feature>
<dbReference type="OrthoDB" id="9809646at2"/>
<sequence length="340" mass="38289">MDKNLTASISSFEPFLRQAILRPKRKDTIRTLVFTFLLSILIFSWEIFGSAQSKSLALLADAGHVISDSFAFLLSIFAVWISDRKPSPKMNFGFFRVEVFAAFCNSILISGISVYIIIEAIDRFQAKHEIAPDSMLVFSLGTIAFNLLSVWLLKRIAGDNINLRSAYLHVLSDLLGTLAVLVGAVLIRFVGWNWIDPLISLLLSLIILKSAASILKESIFILLEASPTHEEWGHLKKDILEIKGVESILSAHTWTLTKGIHASAFRLQISAKADSNQILKEAYEILRGEWKFEQIYLQLEDPKTTQAIEGIVAKTLHDIDSEEWGHHHHTHDHPAHHHSH</sequence>
<keyword evidence="4 6" id="KW-1133">Transmembrane helix</keyword>
<feature type="domain" description="Cation efflux protein transmembrane" evidence="7">
    <location>
        <begin position="34"/>
        <end position="223"/>
    </location>
</feature>
<evidence type="ECO:0000256" key="6">
    <source>
        <dbReference type="SAM" id="Phobius"/>
    </source>
</evidence>
<gene>
    <name evidence="8" type="ORF">EHO59_15025</name>
</gene>
<comment type="subcellular location">
    <subcellularLocation>
        <location evidence="1">Membrane</location>
        <topology evidence="1">Multi-pass membrane protein</topology>
    </subcellularLocation>
</comment>
<protein>
    <submittedName>
        <fullName evidence="8">Cation transporter</fullName>
    </submittedName>
</protein>
<dbReference type="NCBIfam" id="TIGR01297">
    <property type="entry name" value="CDF"/>
    <property type="match status" value="1"/>
</dbReference>
<evidence type="ECO:0000256" key="5">
    <source>
        <dbReference type="ARBA" id="ARBA00023136"/>
    </source>
</evidence>
<feature type="transmembrane region" description="Helical" evidence="6">
    <location>
        <begin position="31"/>
        <end position="50"/>
    </location>
</feature>
<evidence type="ECO:0000256" key="2">
    <source>
        <dbReference type="ARBA" id="ARBA00022692"/>
    </source>
</evidence>
<evidence type="ECO:0000313" key="9">
    <source>
        <dbReference type="Proteomes" id="UP000297453"/>
    </source>
</evidence>
<name>A0A4R9FMD5_9LEPT</name>
<keyword evidence="3" id="KW-0406">Ion transport</keyword>
<evidence type="ECO:0000259" key="7">
    <source>
        <dbReference type="Pfam" id="PF01545"/>
    </source>
</evidence>
<dbReference type="GO" id="GO:0005886">
    <property type="term" value="C:plasma membrane"/>
    <property type="evidence" value="ECO:0007669"/>
    <property type="project" value="TreeGrafter"/>
</dbReference>
<comment type="caution">
    <text evidence="8">The sequence shown here is derived from an EMBL/GenBank/DDBJ whole genome shotgun (WGS) entry which is preliminary data.</text>
</comment>
<keyword evidence="9" id="KW-1185">Reference proteome</keyword>
<dbReference type="RefSeq" id="WP_135589279.1">
    <property type="nucleotide sequence ID" value="NZ_RQEP01000019.1"/>
</dbReference>
<dbReference type="EMBL" id="RQEP01000019">
    <property type="protein sequence ID" value="TGJ99189.1"/>
    <property type="molecule type" value="Genomic_DNA"/>
</dbReference>
<dbReference type="PANTHER" id="PTHR11562">
    <property type="entry name" value="CATION EFFLUX PROTEIN/ ZINC TRANSPORTER"/>
    <property type="match status" value="1"/>
</dbReference>
<dbReference type="PANTHER" id="PTHR11562:SF17">
    <property type="entry name" value="RE54080P-RELATED"/>
    <property type="match status" value="1"/>
</dbReference>
<proteinExistence type="predicted"/>
<keyword evidence="5 6" id="KW-0472">Membrane</keyword>
<feature type="transmembrane region" description="Helical" evidence="6">
    <location>
        <begin position="130"/>
        <end position="153"/>
    </location>
</feature>
<evidence type="ECO:0000256" key="1">
    <source>
        <dbReference type="ARBA" id="ARBA00004141"/>
    </source>
</evidence>